<dbReference type="Proteomes" id="UP000608662">
    <property type="component" value="Unassembled WGS sequence"/>
</dbReference>
<organism evidence="2 3">
    <name type="scientific">Halomicrobium mukohataei</name>
    <dbReference type="NCBI Taxonomy" id="57705"/>
    <lineage>
        <taxon>Archaea</taxon>
        <taxon>Methanobacteriati</taxon>
        <taxon>Methanobacteriota</taxon>
        <taxon>Stenosarchaea group</taxon>
        <taxon>Halobacteria</taxon>
        <taxon>Halobacteriales</taxon>
        <taxon>Haloarculaceae</taxon>
        <taxon>Halomicrobium</taxon>
    </lineage>
</organism>
<name>A0A847TQT8_9EURY</name>
<dbReference type="AlphaFoldDB" id="A0A847TQT8"/>
<keyword evidence="1" id="KW-0812">Transmembrane</keyword>
<accession>A0A847TQT8</accession>
<feature type="transmembrane region" description="Helical" evidence="1">
    <location>
        <begin position="9"/>
        <end position="28"/>
    </location>
</feature>
<dbReference type="EMBL" id="WOYG01000001">
    <property type="protein sequence ID" value="NLV08402.1"/>
    <property type="molecule type" value="Genomic_DNA"/>
</dbReference>
<dbReference type="OrthoDB" id="146654at2157"/>
<sequence>MTTPRRQRFVVGQVAWMSATVLALALLGSLSLELFFVVSLIGFLVVIELTAPFSVTPRWRARLKWLVLLGLLAFGYVVVRRILAILPPGVI</sequence>
<dbReference type="Pfam" id="PF26161">
    <property type="entry name" value="DUF8044"/>
    <property type="match status" value="1"/>
</dbReference>
<feature type="transmembrane region" description="Helical" evidence="1">
    <location>
        <begin position="65"/>
        <end position="86"/>
    </location>
</feature>
<evidence type="ECO:0000256" key="1">
    <source>
        <dbReference type="SAM" id="Phobius"/>
    </source>
</evidence>
<proteinExistence type="predicted"/>
<evidence type="ECO:0000313" key="2">
    <source>
        <dbReference type="EMBL" id="NLV08402.1"/>
    </source>
</evidence>
<comment type="caution">
    <text evidence="2">The sequence shown here is derived from an EMBL/GenBank/DDBJ whole genome shotgun (WGS) entry which is preliminary data.</text>
</comment>
<protein>
    <submittedName>
        <fullName evidence="2">Uncharacterized protein</fullName>
    </submittedName>
</protein>
<gene>
    <name evidence="2" type="ORF">GOC74_00435</name>
</gene>
<keyword evidence="1" id="KW-1133">Transmembrane helix</keyword>
<dbReference type="InterPro" id="IPR058357">
    <property type="entry name" value="DUF8044"/>
</dbReference>
<dbReference type="GeneID" id="94360537"/>
<dbReference type="RefSeq" id="WP_170092437.1">
    <property type="nucleotide sequence ID" value="NZ_WOYG01000001.1"/>
</dbReference>
<reference evidence="2" key="1">
    <citation type="submission" date="2019-12" db="EMBL/GenBank/DDBJ databases">
        <title>Whole-genome sequence of Halomicrobium mukohataei pws1.</title>
        <authorList>
            <person name="Verma D.K."/>
            <person name="Gopal K."/>
            <person name="Prasad E.S."/>
        </authorList>
    </citation>
    <scope>NUCLEOTIDE SEQUENCE</scope>
    <source>
        <strain evidence="2">Pws1</strain>
    </source>
</reference>
<evidence type="ECO:0000313" key="3">
    <source>
        <dbReference type="Proteomes" id="UP000608662"/>
    </source>
</evidence>
<keyword evidence="1" id="KW-0472">Membrane</keyword>
<feature type="transmembrane region" description="Helical" evidence="1">
    <location>
        <begin position="34"/>
        <end position="53"/>
    </location>
</feature>